<sequence length="43" mass="4794">HPSSAELWFPISSGVRRRQLSACGPPHRRARGVPFYRAFGAQS</sequence>
<proteinExistence type="predicted"/>
<reference evidence="1" key="1">
    <citation type="journal article" date="1997" name="FEBS Lett.">
        <title>The MHC-encoded TAP1/LMP2 bidirectional promoter is down-regulated in highly oncogenic adenovirus type 12 transformed cells.</title>
        <authorList>
            <person name="Proffitt J.A."/>
            <person name="Blair G.E."/>
        </authorList>
    </citation>
    <scope>NUCLEOTIDE SEQUENCE</scope>
    <source>
        <strain evidence="1">wistar</strain>
        <tissue evidence="1">Liver</tissue>
    </source>
</reference>
<evidence type="ECO:0000313" key="1">
    <source>
        <dbReference type="EMBL" id="CAA66213.1"/>
    </source>
</evidence>
<organism evidence="1">
    <name type="scientific">Rattus norvegicus</name>
    <name type="common">Rat</name>
    <dbReference type="NCBI Taxonomy" id="10116"/>
    <lineage>
        <taxon>Eukaryota</taxon>
        <taxon>Metazoa</taxon>
        <taxon>Chordata</taxon>
        <taxon>Craniata</taxon>
        <taxon>Vertebrata</taxon>
        <taxon>Euteleostomi</taxon>
        <taxon>Mammalia</taxon>
        <taxon>Eutheria</taxon>
        <taxon>Euarchontoglires</taxon>
        <taxon>Glires</taxon>
        <taxon>Rodentia</taxon>
        <taxon>Myomorpha</taxon>
        <taxon>Muroidea</taxon>
        <taxon>Muridae</taxon>
        <taxon>Murinae</taxon>
        <taxon>Rattus</taxon>
    </lineage>
</organism>
<dbReference type="AlphaFoldDB" id="Q63566"/>
<accession>Q63566</accession>
<name>Q63566_RAT</name>
<protein>
    <submittedName>
        <fullName evidence="1">LMP2 protein</fullName>
    </submittedName>
</protein>
<gene>
    <name evidence="1" type="primary">LMP2</name>
</gene>
<dbReference type="EMBL" id="X97611">
    <property type="protein sequence ID" value="CAA66213.1"/>
    <property type="molecule type" value="Genomic_DNA"/>
</dbReference>